<keyword evidence="2" id="KW-1185">Reference proteome</keyword>
<dbReference type="EMBL" id="CAXAMN010026484">
    <property type="protein sequence ID" value="CAK9103449.1"/>
    <property type="molecule type" value="Genomic_DNA"/>
</dbReference>
<comment type="caution">
    <text evidence="1">The sequence shown here is derived from an EMBL/GenBank/DDBJ whole genome shotgun (WGS) entry which is preliminary data.</text>
</comment>
<name>A0ABP0RT07_9DINO</name>
<evidence type="ECO:0000313" key="2">
    <source>
        <dbReference type="Proteomes" id="UP001642484"/>
    </source>
</evidence>
<organism evidence="1 2">
    <name type="scientific">Durusdinium trenchii</name>
    <dbReference type="NCBI Taxonomy" id="1381693"/>
    <lineage>
        <taxon>Eukaryota</taxon>
        <taxon>Sar</taxon>
        <taxon>Alveolata</taxon>
        <taxon>Dinophyceae</taxon>
        <taxon>Suessiales</taxon>
        <taxon>Symbiodiniaceae</taxon>
        <taxon>Durusdinium</taxon>
    </lineage>
</organism>
<evidence type="ECO:0000313" key="1">
    <source>
        <dbReference type="EMBL" id="CAK9103449.1"/>
    </source>
</evidence>
<accession>A0ABP0RT07</accession>
<sequence length="180" mass="19682">MSQPIVLFLGCVNHTRRQAACICVLVLAKGSLLVAGDVPQRARPSGAKCTCLFHGGFVKHRFDVPLPQRSSKMTHFGGVKSASLPHSEQLLAGISEQGSWALVHASQEIRRDADFFLRAVAKDGACLMHAAEELCADEKAFSRGSRRPCLTLRCFKSSIRSRLCVGVCEVQQRVHSLYCS</sequence>
<gene>
    <name evidence="1" type="ORF">CCMP2556_LOCUS48581</name>
</gene>
<reference evidence="1 2" key="1">
    <citation type="submission" date="2024-02" db="EMBL/GenBank/DDBJ databases">
        <authorList>
            <person name="Chen Y."/>
            <person name="Shah S."/>
            <person name="Dougan E. K."/>
            <person name="Thang M."/>
            <person name="Chan C."/>
        </authorList>
    </citation>
    <scope>NUCLEOTIDE SEQUENCE [LARGE SCALE GENOMIC DNA]</scope>
</reference>
<evidence type="ECO:0008006" key="3">
    <source>
        <dbReference type="Google" id="ProtNLM"/>
    </source>
</evidence>
<proteinExistence type="predicted"/>
<protein>
    <recommendedName>
        <fullName evidence="3">DUF4116 domain-containing protein</fullName>
    </recommendedName>
</protein>
<dbReference type="Proteomes" id="UP001642484">
    <property type="component" value="Unassembled WGS sequence"/>
</dbReference>